<comment type="caution">
    <text evidence="3">The sequence shown here is derived from an EMBL/GenBank/DDBJ whole genome shotgun (WGS) entry which is preliminary data.</text>
</comment>
<dbReference type="InterPro" id="IPR045055">
    <property type="entry name" value="DNA2/NAM7-like"/>
</dbReference>
<dbReference type="InterPro" id="IPR021754">
    <property type="entry name" value="DUF3320"/>
</dbReference>
<sequence length="1648" mass="181015">MTTPMQTKLEHARQELLDLGMRNPLLNYRLWKARGLEISGENPAEVLRVLVQEKKRVRFAAARPETGRPVAGEGAALREAGPSGADCGSAADAPASVSLPTVAVTGKLRTLYPEAELHSRLLNTFYAARTYVEEQGVNVLYAALGMLHWYEAGNRKEMRKAPLLLVPVQLERLHAGEPFAMTYTDAELGFNLSLAAKLKNDYGLALLQPEDEDCPDVDAYYAAVEAAIADQEGWTVDRNAVVIGLFSFGKFLMYHDLDLSRWPEHADPSRHPVLNALLGEGFREPPSGLEEEGDIDASFHPVDNYLIMDADSSQWSAIHDAIQGGHLVIQGPPGTGKSQTIANLIAESVGAGHKVLFVAEKLAALDVVKRRLDAAGLGAACLELHSHKTSKRSLLDELARTWEAGRPGAPDEGGIRLVSELRDRLNAYCRAVNTPVGASGVTPYAAAGELLRFRSGSRPGEFPEVRPAGIADWTDAESVRREAALDELQAWLVRRGLPSAHPFWGCRTAAFLPADADSLARELRQAAQAVQAAADTVRLHAAAAGYPEPDGLPGARAFGEACRRIAEAPPLEGIEVRSHRWLQKKESLLRLAESGLAYVRLRAEFDAVVLPEAWSRDVLADREAVAAYGDKWWRFLSSAYRRARRRTLGMCRSPKEDVVPPLAVLDAILQAKRLKAVIDGQAELAQALFPSWWHGTDSDWDRLGQAIPWIIAFHEDRAKGLLPEAALDLLPGGMEEAGAARLEQAARETEASTAEADEAIERLSVCLGFDASLRFGAEGSLSAQPFAALMALFASWTGREAEAQDMASYTRLASACRDIGLAEFVELASAWTEAPERLADCYRWNRYEAILSRAFRERPALAQFDGALHEDAVRKFGQWDRYVTLVNRYRLADLHWRSLPHHEAGGQLGVLLREFEKKTRHLPVRQLFARAGRAIQAMKPVFMMGPLSVAAYLEPGAIEFDLVIFDEASQVKPVDALGAIIRAKQAVVVGDSKQLPPTRFFDTMEEPEADEDDGFVAEAESVLSLFVGQQAPQRMLRWHYRSRHESLIAVSNREFYGDRLVVFPSPDADKRGSGLIWRHVPESVYDRGRSRTNRKEAAAVAAAVLEHARRHPHLTLGVAAFSMAQMRAIADEVERRRQAHPDGEPFFAAHPHEPFFVKNLENVQGDERDVIFISIGYGRQADGSLAMDFGPLNREGGERRLNVLISRARLRCEVFTNLRAEDIDLSRTQARGVQALRTFLHYAETGGFDGRPAADAGPAPGAALLEELVRDRLLAAGYAVDRQVGTAGSRIDLAVRAPDAEAGSRYVLGIEFDGPSYARARSARDRDRLRRQVLEGLGWRIHRVWSMEWFRHPEREWKRLLDAVQQAVNDSRHAPGDESGTGRGTGEPASGFAAAADSGSAEDPNPAAGGSPSAARPTADTAATVLLAPDLPASGLPAPAWVPPPPAGMKLLEPDSEPDGSGDMREQRAVPYTVTVLHADRGGKPFHALPVETVADWLLRVIEAESPIPEEEAVKRVYEAAGMKRMGSRMQESFAQALEELERQGHIRRRGVFLWSAAMTAPPVRSRAQQPGMRRLEAIAPEERQEAIRLAIRQAYGLDKELVPAAALQLLGWSRTTDELKRAIQEQVEDMIRAGEIAERGTELVLPG</sequence>
<dbReference type="PANTHER" id="PTHR10887:SF530">
    <property type="entry name" value="SUPERFAMILY I DNA HELICASES"/>
    <property type="match status" value="1"/>
</dbReference>
<dbReference type="Pfam" id="PF13087">
    <property type="entry name" value="AAA_12"/>
    <property type="match status" value="1"/>
</dbReference>
<feature type="domain" description="RAP" evidence="2">
    <location>
        <begin position="1310"/>
        <end position="1364"/>
    </location>
</feature>
<accession>H3SA89</accession>
<dbReference type="InterPro" id="IPR049468">
    <property type="entry name" value="Restrct_endonuc-II-like_dom"/>
</dbReference>
<organism evidence="3 4">
    <name type="scientific">Paenibacillus dendritiformis C454</name>
    <dbReference type="NCBI Taxonomy" id="1131935"/>
    <lineage>
        <taxon>Bacteria</taxon>
        <taxon>Bacillati</taxon>
        <taxon>Bacillota</taxon>
        <taxon>Bacilli</taxon>
        <taxon>Bacillales</taxon>
        <taxon>Paenibacillaceae</taxon>
        <taxon>Paenibacillus</taxon>
    </lineage>
</organism>
<keyword evidence="3" id="KW-0347">Helicase</keyword>
<proteinExistence type="predicted"/>
<feature type="region of interest" description="Disordered" evidence="1">
    <location>
        <begin position="1370"/>
        <end position="1418"/>
    </location>
</feature>
<keyword evidence="4" id="KW-1185">Reference proteome</keyword>
<evidence type="ECO:0000313" key="4">
    <source>
        <dbReference type="Proteomes" id="UP000003900"/>
    </source>
</evidence>
<dbReference type="SMART" id="SM00952">
    <property type="entry name" value="RAP"/>
    <property type="match status" value="1"/>
</dbReference>
<name>H3SA89_9BACL</name>
<dbReference type="InterPro" id="IPR047187">
    <property type="entry name" value="SF1_C_Upf1"/>
</dbReference>
<dbReference type="Gene3D" id="3.40.960.10">
    <property type="entry name" value="VSR Endonuclease"/>
    <property type="match status" value="1"/>
</dbReference>
<dbReference type="OrthoDB" id="9757917at2"/>
<dbReference type="SUPFAM" id="SSF52540">
    <property type="entry name" value="P-loop containing nucleoside triphosphate hydrolases"/>
    <property type="match status" value="1"/>
</dbReference>
<dbReference type="InterPro" id="IPR025103">
    <property type="entry name" value="DUF4011"/>
</dbReference>
<dbReference type="SUPFAM" id="SSF52980">
    <property type="entry name" value="Restriction endonuclease-like"/>
    <property type="match status" value="1"/>
</dbReference>
<dbReference type="Pfam" id="PF13086">
    <property type="entry name" value="AAA_11"/>
    <property type="match status" value="2"/>
</dbReference>
<dbReference type="EMBL" id="AHKH01000003">
    <property type="protein sequence ID" value="EHQ64113.1"/>
    <property type="molecule type" value="Genomic_DNA"/>
</dbReference>
<dbReference type="Pfam" id="PF13195">
    <property type="entry name" value="DUF4011"/>
    <property type="match status" value="1"/>
</dbReference>
<protein>
    <submittedName>
        <fullName evidence="3">DNA/RNA helicase</fullName>
    </submittedName>
</protein>
<dbReference type="Proteomes" id="UP000003900">
    <property type="component" value="Unassembled WGS sequence"/>
</dbReference>
<dbReference type="InterPro" id="IPR013584">
    <property type="entry name" value="RAP"/>
</dbReference>
<feature type="compositionally biased region" description="Low complexity" evidence="1">
    <location>
        <begin position="1386"/>
        <end position="1415"/>
    </location>
</feature>
<dbReference type="PANTHER" id="PTHR10887">
    <property type="entry name" value="DNA2/NAM7 HELICASE FAMILY"/>
    <property type="match status" value="1"/>
</dbReference>
<dbReference type="InterPro" id="IPR011335">
    <property type="entry name" value="Restrct_endonuc-II-like"/>
</dbReference>
<dbReference type="Gene3D" id="3.40.50.300">
    <property type="entry name" value="P-loop containing nucleotide triphosphate hydrolases"/>
    <property type="match status" value="3"/>
</dbReference>
<keyword evidence="3" id="KW-0378">Hydrolase</keyword>
<reference evidence="3 4" key="1">
    <citation type="journal article" date="2012" name="J. Bacteriol.">
        <title>Genome Sequence of the Pattern-Forming Social Bacterium Paenibacillus dendritiformis C454 Chiral Morphotype.</title>
        <authorList>
            <person name="Sirota-Madi A."/>
            <person name="Olender T."/>
            <person name="Helman Y."/>
            <person name="Brainis I."/>
            <person name="Finkelshtein A."/>
            <person name="Roth D."/>
            <person name="Hagai E."/>
            <person name="Leshkowitz D."/>
            <person name="Brodsky L."/>
            <person name="Galatenko V."/>
            <person name="Nikolaev V."/>
            <person name="Gutnick D.L."/>
            <person name="Lancet D."/>
            <person name="Ben-Jacob E."/>
        </authorList>
    </citation>
    <scope>NUCLEOTIDE SEQUENCE [LARGE SCALE GENOMIC DNA]</scope>
    <source>
        <strain evidence="3 4">C454</strain>
    </source>
</reference>
<gene>
    <name evidence="3" type="ORF">PDENDC454_02110</name>
</gene>
<evidence type="ECO:0000313" key="3">
    <source>
        <dbReference type="EMBL" id="EHQ64113.1"/>
    </source>
</evidence>
<dbReference type="InterPro" id="IPR041677">
    <property type="entry name" value="DNA2/NAM7_AAA_11"/>
</dbReference>
<keyword evidence="3" id="KW-0547">Nucleotide-binding</keyword>
<dbReference type="FunFam" id="3.40.960.10:FF:000002">
    <property type="entry name" value="DNA helicase related protein"/>
    <property type="match status" value="1"/>
</dbReference>
<dbReference type="Pfam" id="PF18741">
    <property type="entry name" value="MTES_1575"/>
    <property type="match status" value="1"/>
</dbReference>
<dbReference type="InterPro" id="IPR027417">
    <property type="entry name" value="P-loop_NTPase"/>
</dbReference>
<dbReference type="Pfam" id="PF11784">
    <property type="entry name" value="DUF3320"/>
    <property type="match status" value="1"/>
</dbReference>
<keyword evidence="3" id="KW-0067">ATP-binding</keyword>
<dbReference type="PATRIC" id="fig|1131935.3.peg.423"/>
<evidence type="ECO:0000259" key="2">
    <source>
        <dbReference type="SMART" id="SM00952"/>
    </source>
</evidence>
<evidence type="ECO:0000256" key="1">
    <source>
        <dbReference type="SAM" id="MobiDB-lite"/>
    </source>
</evidence>
<dbReference type="GO" id="GO:0004386">
    <property type="term" value="F:helicase activity"/>
    <property type="evidence" value="ECO:0007669"/>
    <property type="project" value="UniProtKB-KW"/>
</dbReference>
<dbReference type="CDD" id="cd18808">
    <property type="entry name" value="SF1_C_Upf1"/>
    <property type="match status" value="1"/>
</dbReference>
<dbReference type="InterPro" id="IPR041679">
    <property type="entry name" value="DNA2/NAM7-like_C"/>
</dbReference>
<dbReference type="FunFam" id="3.40.50.300:FF:002063">
    <property type="entry name" value="DNA helicase related protein"/>
    <property type="match status" value="1"/>
</dbReference>
<dbReference type="RefSeq" id="WP_006674930.1">
    <property type="nucleotide sequence ID" value="NZ_AHKH01000003.1"/>
</dbReference>
<dbReference type="STRING" id="1131935.PDENDC454_02110"/>